<evidence type="ECO:0000259" key="3">
    <source>
        <dbReference type="PROSITE" id="PS51123"/>
    </source>
</evidence>
<evidence type="ECO:0000256" key="2">
    <source>
        <dbReference type="SAM" id="MobiDB-lite"/>
    </source>
</evidence>
<evidence type="ECO:0000313" key="4">
    <source>
        <dbReference type="EMBL" id="MFD2460876.1"/>
    </source>
</evidence>
<feature type="compositionally biased region" description="Pro residues" evidence="2">
    <location>
        <begin position="109"/>
        <end position="128"/>
    </location>
</feature>
<comment type="caution">
    <text evidence="4">The sequence shown here is derived from an EMBL/GenBank/DDBJ whole genome shotgun (WGS) entry which is preliminary data.</text>
</comment>
<keyword evidence="1" id="KW-0472">Membrane</keyword>
<dbReference type="Pfam" id="PF00691">
    <property type="entry name" value="OmpA"/>
    <property type="match status" value="1"/>
</dbReference>
<name>A0ABW5GJ39_9PSEU</name>
<feature type="domain" description="OmpA-like" evidence="3">
    <location>
        <begin position="136"/>
        <end position="247"/>
    </location>
</feature>
<dbReference type="PROSITE" id="PS51123">
    <property type="entry name" value="OMPA_2"/>
    <property type="match status" value="1"/>
</dbReference>
<dbReference type="PANTHER" id="PTHR30329">
    <property type="entry name" value="STATOR ELEMENT OF FLAGELLAR MOTOR COMPLEX"/>
    <property type="match status" value="1"/>
</dbReference>
<feature type="compositionally biased region" description="Basic and acidic residues" evidence="2">
    <location>
        <begin position="235"/>
        <end position="247"/>
    </location>
</feature>
<dbReference type="InterPro" id="IPR050330">
    <property type="entry name" value="Bact_OuterMem_StrucFunc"/>
</dbReference>
<reference evidence="5" key="1">
    <citation type="journal article" date="2019" name="Int. J. Syst. Evol. Microbiol.">
        <title>The Global Catalogue of Microorganisms (GCM) 10K type strain sequencing project: providing services to taxonomists for standard genome sequencing and annotation.</title>
        <authorList>
            <consortium name="The Broad Institute Genomics Platform"/>
            <consortium name="The Broad Institute Genome Sequencing Center for Infectious Disease"/>
            <person name="Wu L."/>
            <person name="Ma J."/>
        </authorList>
    </citation>
    <scope>NUCLEOTIDE SEQUENCE [LARGE SCALE GENOMIC DNA]</scope>
    <source>
        <strain evidence="5">CGMCC 4.7643</strain>
    </source>
</reference>
<dbReference type="PANTHER" id="PTHR30329:SF21">
    <property type="entry name" value="LIPOPROTEIN YIAD-RELATED"/>
    <property type="match status" value="1"/>
</dbReference>
<dbReference type="EMBL" id="JBHUKU010000009">
    <property type="protein sequence ID" value="MFD2460876.1"/>
    <property type="molecule type" value="Genomic_DNA"/>
</dbReference>
<feature type="region of interest" description="Disordered" evidence="2">
    <location>
        <begin position="220"/>
        <end position="247"/>
    </location>
</feature>
<gene>
    <name evidence="4" type="ORF">ACFSYJ_19875</name>
</gene>
<keyword evidence="5" id="KW-1185">Reference proteome</keyword>
<dbReference type="SUPFAM" id="SSF103088">
    <property type="entry name" value="OmpA-like"/>
    <property type="match status" value="1"/>
</dbReference>
<sequence>MPGARSWIRLIPIALLVTALLAGIVTWLRAGAIEADLTARAQSALAAAGLPPGTVDFSGRDATLSGFPPEQATRALDVVQSVDGVGAAAISGDVRPAAPSAPGSASSAPEPPSTPPSSSPPSSSPAPPTGKAGVQAELDRVLAATPITFVPDSSRLTAQGTQAVREVAKVLAKAPEELQFRVGGHAARGPGGERAALRLSQDRARAVAKLLQANGVPQDRVTAQGYGDTRPAAGGDDRRAEITVEQG</sequence>
<evidence type="ECO:0000313" key="5">
    <source>
        <dbReference type="Proteomes" id="UP001597419"/>
    </source>
</evidence>
<dbReference type="Proteomes" id="UP001597419">
    <property type="component" value="Unassembled WGS sequence"/>
</dbReference>
<dbReference type="InterPro" id="IPR006665">
    <property type="entry name" value="OmpA-like"/>
</dbReference>
<feature type="region of interest" description="Disordered" evidence="2">
    <location>
        <begin position="93"/>
        <end position="133"/>
    </location>
</feature>
<feature type="compositionally biased region" description="Low complexity" evidence="2">
    <location>
        <begin position="96"/>
        <end position="108"/>
    </location>
</feature>
<dbReference type="InterPro" id="IPR036737">
    <property type="entry name" value="OmpA-like_sf"/>
</dbReference>
<dbReference type="CDD" id="cd07185">
    <property type="entry name" value="OmpA_C-like"/>
    <property type="match status" value="1"/>
</dbReference>
<accession>A0ABW5GJ39</accession>
<protein>
    <submittedName>
        <fullName evidence="4">OmpA family protein</fullName>
    </submittedName>
</protein>
<evidence type="ECO:0000256" key="1">
    <source>
        <dbReference type="PROSITE-ProRule" id="PRU00473"/>
    </source>
</evidence>
<dbReference type="Gene3D" id="3.30.1330.60">
    <property type="entry name" value="OmpA-like domain"/>
    <property type="match status" value="1"/>
</dbReference>
<proteinExistence type="predicted"/>
<dbReference type="RefSeq" id="WP_345394591.1">
    <property type="nucleotide sequence ID" value="NZ_BAABHG010000006.1"/>
</dbReference>
<organism evidence="4 5">
    <name type="scientific">Amycolatopsis samaneae</name>
    <dbReference type="NCBI Taxonomy" id="664691"/>
    <lineage>
        <taxon>Bacteria</taxon>
        <taxon>Bacillati</taxon>
        <taxon>Actinomycetota</taxon>
        <taxon>Actinomycetes</taxon>
        <taxon>Pseudonocardiales</taxon>
        <taxon>Pseudonocardiaceae</taxon>
        <taxon>Amycolatopsis</taxon>
    </lineage>
</organism>